<dbReference type="OrthoDB" id="9976778at2"/>
<evidence type="ECO:0000256" key="2">
    <source>
        <dbReference type="SAM" id="SignalP"/>
    </source>
</evidence>
<reference evidence="4" key="2">
    <citation type="submission" date="2010-01" db="EMBL/GenBank/DDBJ databases">
        <title>The complete genome of Geodermatophilus obscurus DSM 43160.</title>
        <authorList>
            <consortium name="US DOE Joint Genome Institute (JGI-PGF)"/>
            <person name="Lucas S."/>
            <person name="Copeland A."/>
            <person name="Lapidus A."/>
            <person name="Glavina del Rio T."/>
            <person name="Dalin E."/>
            <person name="Tice H."/>
            <person name="Bruce D."/>
            <person name="Goodwin L."/>
            <person name="Pitluck S."/>
            <person name="Kyrpides N."/>
            <person name="Mavromatis K."/>
            <person name="Ivanova N."/>
            <person name="Munk A.C."/>
            <person name="Brettin T."/>
            <person name="Detter J.C."/>
            <person name="Han C."/>
            <person name="Larimer F."/>
            <person name="Land M."/>
            <person name="Hauser L."/>
            <person name="Markowitz V."/>
            <person name="Cheng J.-F."/>
            <person name="Hugenholtz P."/>
            <person name="Woyke T."/>
            <person name="Wu D."/>
            <person name="Jando M."/>
            <person name="Schneider S."/>
            <person name="Klenk H.-P."/>
            <person name="Eisen J.A."/>
        </authorList>
    </citation>
    <scope>NUCLEOTIDE SEQUENCE [LARGE SCALE GENOMIC DNA]</scope>
    <source>
        <strain evidence="4">ATCC 25078 / DSM 43160 / JCM 3152 / KCC A-0152 / KCTC 9177 / NBRC 13315 / NRRL B-3577 / G-20</strain>
    </source>
</reference>
<feature type="compositionally biased region" description="Basic and acidic residues" evidence="1">
    <location>
        <begin position="146"/>
        <end position="165"/>
    </location>
</feature>
<dbReference type="AlphaFoldDB" id="D2SHD6"/>
<gene>
    <name evidence="3" type="ordered locus">Gobs_4540</name>
</gene>
<keyword evidence="2" id="KW-0732">Signal</keyword>
<dbReference type="RefSeq" id="WP_012950515.1">
    <property type="nucleotide sequence ID" value="NC_013757.1"/>
</dbReference>
<reference evidence="3 4" key="1">
    <citation type="journal article" date="2010" name="Stand. Genomic Sci.">
        <title>Complete genome sequence of Geodermatophilus obscurus type strain (G-20).</title>
        <authorList>
            <person name="Ivanova N."/>
            <person name="Sikorski J."/>
            <person name="Jando M."/>
            <person name="Munk C."/>
            <person name="Lapidus A."/>
            <person name="Glavina Del Rio T."/>
            <person name="Copeland A."/>
            <person name="Tice H."/>
            <person name="Cheng J.-F."/>
            <person name="Lucas S."/>
            <person name="Chen F."/>
            <person name="Nolan M."/>
            <person name="Bruce D."/>
            <person name="Goodwin L."/>
            <person name="Pitluck S."/>
            <person name="Mavromatis K."/>
            <person name="Mikhailova N."/>
            <person name="Pati A."/>
            <person name="Chen A."/>
            <person name="Palaniappan K."/>
            <person name="Land M."/>
            <person name="Hauser L."/>
            <person name="Chang Y.-J."/>
            <person name="Jeffries C.D."/>
            <person name="Meincke L."/>
            <person name="Brettin T."/>
            <person name="Detter J.C."/>
            <person name="Detter J.C."/>
            <person name="Rohde M."/>
            <person name="Goeker M."/>
            <person name="Bristow J."/>
            <person name="Eisen J.A."/>
            <person name="Markowitz V."/>
            <person name="Hugenholtz P."/>
            <person name="Kyrpides N.C."/>
            <person name="Klenk H.-P."/>
        </authorList>
    </citation>
    <scope>NUCLEOTIDE SEQUENCE [LARGE SCALE GENOMIC DNA]</scope>
    <source>
        <strain evidence="4">ATCC 25078 / DSM 43160 / JCM 3152 / KCC A-0152 / KCTC 9177 / NBRC 13315 / NRRL B-3577 / G-20</strain>
    </source>
</reference>
<dbReference type="HOGENOM" id="CLU_1608482_0_0_11"/>
<dbReference type="KEGG" id="gob:Gobs_4540"/>
<keyword evidence="4" id="KW-1185">Reference proteome</keyword>
<feature type="compositionally biased region" description="Acidic residues" evidence="1">
    <location>
        <begin position="126"/>
        <end position="145"/>
    </location>
</feature>
<dbReference type="EMBL" id="CP001867">
    <property type="protein sequence ID" value="ADB77090.1"/>
    <property type="molecule type" value="Genomic_DNA"/>
</dbReference>
<evidence type="ECO:0000256" key="1">
    <source>
        <dbReference type="SAM" id="MobiDB-lite"/>
    </source>
</evidence>
<evidence type="ECO:0000313" key="3">
    <source>
        <dbReference type="EMBL" id="ADB77090.1"/>
    </source>
</evidence>
<feature type="compositionally biased region" description="Basic and acidic residues" evidence="1">
    <location>
        <begin position="101"/>
        <end position="119"/>
    </location>
</feature>
<name>D2SHD6_GEOOG</name>
<proteinExistence type="predicted"/>
<accession>D2SHD6</accession>
<sequence length="165" mass="17758">MNRSRLLLALSAATALVLAGGSPAWAGGDGHDHGEDAWAKVIEINDEAELEDDGDVLQVTFEYKCEDDDEKVTADVKAEDGDISYEADDAELDCNGEKNEITVDLEKRDDAAEKGDKVDVTVTINEGDEELDEETKEDVEVVDEENGGKDGADKDNGGDKDNGDH</sequence>
<feature type="region of interest" description="Disordered" evidence="1">
    <location>
        <begin position="101"/>
        <end position="165"/>
    </location>
</feature>
<organism evidence="3 4">
    <name type="scientific">Geodermatophilus obscurus (strain ATCC 25078 / DSM 43160 / JCM 3152 / CCUG 61914 / KCC A-0152 / KCTC 9177 / NBRC 13315 / NRRL B-3577 / G-20)</name>
    <dbReference type="NCBI Taxonomy" id="526225"/>
    <lineage>
        <taxon>Bacteria</taxon>
        <taxon>Bacillati</taxon>
        <taxon>Actinomycetota</taxon>
        <taxon>Actinomycetes</taxon>
        <taxon>Geodermatophilales</taxon>
        <taxon>Geodermatophilaceae</taxon>
        <taxon>Geodermatophilus</taxon>
    </lineage>
</organism>
<feature type="signal peptide" evidence="2">
    <location>
        <begin position="1"/>
        <end position="26"/>
    </location>
</feature>
<feature type="chain" id="PRO_5003035951" evidence="2">
    <location>
        <begin position="27"/>
        <end position="165"/>
    </location>
</feature>
<dbReference type="Proteomes" id="UP000001382">
    <property type="component" value="Chromosome"/>
</dbReference>
<evidence type="ECO:0000313" key="4">
    <source>
        <dbReference type="Proteomes" id="UP000001382"/>
    </source>
</evidence>
<protein>
    <submittedName>
        <fullName evidence="3">Uncharacterized protein</fullName>
    </submittedName>
</protein>